<keyword evidence="3" id="KW-1185">Reference proteome</keyword>
<dbReference type="Proteomes" id="UP001163336">
    <property type="component" value="Chromosome"/>
</dbReference>
<dbReference type="EMBL" id="AP026966">
    <property type="protein sequence ID" value="BDT57435.1"/>
    <property type="molecule type" value="Genomic_DNA"/>
</dbReference>
<organism evidence="2 3">
    <name type="scientific">Massilia varians</name>
    <dbReference type="NCBI Taxonomy" id="457921"/>
    <lineage>
        <taxon>Bacteria</taxon>
        <taxon>Pseudomonadati</taxon>
        <taxon>Pseudomonadota</taxon>
        <taxon>Betaproteobacteria</taxon>
        <taxon>Burkholderiales</taxon>
        <taxon>Oxalobacteraceae</taxon>
        <taxon>Telluria group</taxon>
        <taxon>Massilia</taxon>
    </lineage>
</organism>
<dbReference type="RefSeq" id="WP_281912722.1">
    <property type="nucleotide sequence ID" value="NZ_AP026966.1"/>
</dbReference>
<name>A0ABN6T956_9BURK</name>
<reference evidence="2" key="1">
    <citation type="submission" date="2022-11" db="EMBL/GenBank/DDBJ databases">
        <title>Isolation and characterization of PLA-degrading bacterium Massilia sp. from Antarctic soil.</title>
        <authorList>
            <person name="Sato K."/>
            <person name="Gomez-Fuentes C."/>
            <person name="Ahmad S.A."/>
            <person name="Zulkharnain A."/>
        </authorList>
    </citation>
    <scope>NUCLEOTIDE SEQUENCE</scope>
    <source>
        <strain evidence="2">N-3</strain>
    </source>
</reference>
<feature type="region of interest" description="Disordered" evidence="1">
    <location>
        <begin position="149"/>
        <end position="169"/>
    </location>
</feature>
<evidence type="ECO:0000256" key="1">
    <source>
        <dbReference type="SAM" id="MobiDB-lite"/>
    </source>
</evidence>
<feature type="region of interest" description="Disordered" evidence="1">
    <location>
        <begin position="48"/>
        <end position="72"/>
    </location>
</feature>
<dbReference type="InterPro" id="IPR019291">
    <property type="entry name" value="Host_attachment_protein"/>
</dbReference>
<gene>
    <name evidence="2" type="ORF">MasN3_09290</name>
</gene>
<evidence type="ECO:0008006" key="4">
    <source>
        <dbReference type="Google" id="ProtNLM"/>
    </source>
</evidence>
<accession>A0ABN6T956</accession>
<sequence length="169" mass="18449">MPTTWILSANNGRARFFAESAPSEPLQEIEDMVNSAAQLRTVDTETDRLDPTAASGSRHNIGGNEGAGLAHNAKAGAPNKLYQPAQTPDQHAADLFAKDVATYLLKAQNEGRYQQLLISASPDFLGVLRTKLDPQVQKLVKAEFNKDYTHSGPQQLREQLQAHQAKTAE</sequence>
<proteinExistence type="predicted"/>
<dbReference type="Pfam" id="PF10116">
    <property type="entry name" value="Host_attach"/>
    <property type="match status" value="1"/>
</dbReference>
<evidence type="ECO:0000313" key="3">
    <source>
        <dbReference type="Proteomes" id="UP001163336"/>
    </source>
</evidence>
<protein>
    <recommendedName>
        <fullName evidence="4">Host attachment protein</fullName>
    </recommendedName>
</protein>
<feature type="compositionally biased region" description="Polar residues" evidence="1">
    <location>
        <begin position="151"/>
        <end position="169"/>
    </location>
</feature>
<evidence type="ECO:0000313" key="2">
    <source>
        <dbReference type="EMBL" id="BDT57435.1"/>
    </source>
</evidence>